<gene>
    <name evidence="10" type="ORF">A2803_02670</name>
</gene>
<feature type="transmembrane region" description="Helical" evidence="8">
    <location>
        <begin position="180"/>
        <end position="203"/>
    </location>
</feature>
<comment type="caution">
    <text evidence="10">The sequence shown here is derived from an EMBL/GenBank/DDBJ whole genome shotgun (WGS) entry which is preliminary data.</text>
</comment>
<keyword evidence="7 8" id="KW-0472">Membrane</keyword>
<proteinExistence type="predicted"/>
<feature type="domain" description="Glycosyltransferase RgtA/B/C/D-like" evidence="9">
    <location>
        <begin position="84"/>
        <end position="233"/>
    </location>
</feature>
<feature type="transmembrane region" description="Helical" evidence="8">
    <location>
        <begin position="103"/>
        <end position="125"/>
    </location>
</feature>
<dbReference type="InterPro" id="IPR050297">
    <property type="entry name" value="LipidA_mod_glycosyltrf_83"/>
</dbReference>
<protein>
    <recommendedName>
        <fullName evidence="9">Glycosyltransferase RgtA/B/C/D-like domain-containing protein</fullName>
    </recommendedName>
</protein>
<dbReference type="PANTHER" id="PTHR33908">
    <property type="entry name" value="MANNOSYLTRANSFERASE YKCB-RELATED"/>
    <property type="match status" value="1"/>
</dbReference>
<dbReference type="PANTHER" id="PTHR33908:SF11">
    <property type="entry name" value="MEMBRANE PROTEIN"/>
    <property type="match status" value="1"/>
</dbReference>
<reference evidence="10 11" key="1">
    <citation type="journal article" date="2016" name="Nat. Commun.">
        <title>Thousands of microbial genomes shed light on interconnected biogeochemical processes in an aquifer system.</title>
        <authorList>
            <person name="Anantharaman K."/>
            <person name="Brown C.T."/>
            <person name="Hug L.A."/>
            <person name="Sharon I."/>
            <person name="Castelle C.J."/>
            <person name="Probst A.J."/>
            <person name="Thomas B.C."/>
            <person name="Singh A."/>
            <person name="Wilkins M.J."/>
            <person name="Karaoz U."/>
            <person name="Brodie E.L."/>
            <person name="Williams K.H."/>
            <person name="Hubbard S.S."/>
            <person name="Banfield J.F."/>
        </authorList>
    </citation>
    <scope>NUCLEOTIDE SEQUENCE [LARGE SCALE GENOMIC DNA]</scope>
</reference>
<comment type="subcellular location">
    <subcellularLocation>
        <location evidence="1">Cell membrane</location>
        <topology evidence="1">Multi-pass membrane protein</topology>
    </subcellularLocation>
</comment>
<sequence>MRLSKYLEKLGSSLRAEVLSHKFVYLLLGVILVLALFIRVYNTGKILGFYYDQGRDALEIWELLHKGDVFLIGPTTGIAGIFRGPYYYYLIAPLYLLGGGDPVLPANFLAFTTVIAIALIYYLGFKLKDRTTGLFAAAIASFSFYIMLASRWLSNPTPMLLLSMLLLWALFAVSEGKKYAWIAVSLLAGLSLFHFGSSGEFFYFPAIALFAVWQKKHFPNGKIIFYSIVAFGFTAAPLILFDFKNDHLLSRNIYSFIFEKESFKTSFMQVLSDRIDFYQSVFWGRLFPGTSRLITFSLLTVGVGFFLYLPDLLKNTKAKILMLMLLSPIVGLLFFQGNEGNIYDYYMTGYYLIFILLFAVILGHLWGSVAGKIVVFIFFYAFFTMNLPIVKAKITDNADGPNTILFRNQKQAIEWVYGDAKEEFNVDVYVPPVIPYAYDYLFTWYEGKPEYSGKVSDNRELLYTLYEEDPPHPERLEAWLARQKGIAEVEYAQKFGGITVERRKRVK</sequence>
<feature type="transmembrane region" description="Helical" evidence="8">
    <location>
        <begin position="132"/>
        <end position="150"/>
    </location>
</feature>
<evidence type="ECO:0000313" key="10">
    <source>
        <dbReference type="EMBL" id="OGM31968.1"/>
    </source>
</evidence>
<keyword evidence="3" id="KW-0328">Glycosyltransferase</keyword>
<keyword evidence="6 8" id="KW-1133">Transmembrane helix</keyword>
<dbReference type="Pfam" id="PF13231">
    <property type="entry name" value="PMT_2"/>
    <property type="match status" value="1"/>
</dbReference>
<feature type="transmembrane region" description="Helical" evidence="8">
    <location>
        <begin position="347"/>
        <end position="367"/>
    </location>
</feature>
<evidence type="ECO:0000256" key="6">
    <source>
        <dbReference type="ARBA" id="ARBA00022989"/>
    </source>
</evidence>
<feature type="transmembrane region" description="Helical" evidence="8">
    <location>
        <begin position="373"/>
        <end position="390"/>
    </location>
</feature>
<evidence type="ECO:0000256" key="8">
    <source>
        <dbReference type="SAM" id="Phobius"/>
    </source>
</evidence>
<evidence type="ECO:0000256" key="1">
    <source>
        <dbReference type="ARBA" id="ARBA00004651"/>
    </source>
</evidence>
<accession>A0A1F7YZ13</accession>
<dbReference type="InterPro" id="IPR038731">
    <property type="entry name" value="RgtA/B/C-like"/>
</dbReference>
<feature type="transmembrane region" description="Helical" evidence="8">
    <location>
        <begin position="316"/>
        <end position="335"/>
    </location>
</feature>
<dbReference type="GO" id="GO:0009103">
    <property type="term" value="P:lipopolysaccharide biosynthetic process"/>
    <property type="evidence" value="ECO:0007669"/>
    <property type="project" value="UniProtKB-ARBA"/>
</dbReference>
<feature type="transmembrane region" description="Helical" evidence="8">
    <location>
        <begin position="223"/>
        <end position="241"/>
    </location>
</feature>
<evidence type="ECO:0000256" key="3">
    <source>
        <dbReference type="ARBA" id="ARBA00022676"/>
    </source>
</evidence>
<dbReference type="GO" id="GO:0005886">
    <property type="term" value="C:plasma membrane"/>
    <property type="evidence" value="ECO:0007669"/>
    <property type="project" value="UniProtKB-SubCell"/>
</dbReference>
<dbReference type="AlphaFoldDB" id="A0A1F7YZ13"/>
<keyword evidence="4" id="KW-0808">Transferase</keyword>
<evidence type="ECO:0000313" key="11">
    <source>
        <dbReference type="Proteomes" id="UP000178870"/>
    </source>
</evidence>
<keyword evidence="5 8" id="KW-0812">Transmembrane</keyword>
<dbReference type="EMBL" id="MGGP01000019">
    <property type="protein sequence ID" value="OGM31968.1"/>
    <property type="molecule type" value="Genomic_DNA"/>
</dbReference>
<feature type="transmembrane region" description="Helical" evidence="8">
    <location>
        <begin position="156"/>
        <end position="173"/>
    </location>
</feature>
<evidence type="ECO:0000256" key="4">
    <source>
        <dbReference type="ARBA" id="ARBA00022679"/>
    </source>
</evidence>
<dbReference type="Proteomes" id="UP000178870">
    <property type="component" value="Unassembled WGS sequence"/>
</dbReference>
<dbReference type="GO" id="GO:0016763">
    <property type="term" value="F:pentosyltransferase activity"/>
    <property type="evidence" value="ECO:0007669"/>
    <property type="project" value="TreeGrafter"/>
</dbReference>
<feature type="transmembrane region" description="Helical" evidence="8">
    <location>
        <begin position="23"/>
        <end position="41"/>
    </location>
</feature>
<evidence type="ECO:0000256" key="2">
    <source>
        <dbReference type="ARBA" id="ARBA00022475"/>
    </source>
</evidence>
<evidence type="ECO:0000256" key="5">
    <source>
        <dbReference type="ARBA" id="ARBA00022692"/>
    </source>
</evidence>
<evidence type="ECO:0000259" key="9">
    <source>
        <dbReference type="Pfam" id="PF13231"/>
    </source>
</evidence>
<organism evidence="10 11">
    <name type="scientific">Candidatus Woesebacteria bacterium RIFCSPHIGHO2_01_FULL_44_21</name>
    <dbReference type="NCBI Taxonomy" id="1802503"/>
    <lineage>
        <taxon>Bacteria</taxon>
        <taxon>Candidatus Woeseibacteriota</taxon>
    </lineage>
</organism>
<evidence type="ECO:0000256" key="7">
    <source>
        <dbReference type="ARBA" id="ARBA00023136"/>
    </source>
</evidence>
<keyword evidence="2" id="KW-1003">Cell membrane</keyword>
<name>A0A1F7YZ13_9BACT</name>
<feature type="transmembrane region" description="Helical" evidence="8">
    <location>
        <begin position="293"/>
        <end position="310"/>
    </location>
</feature>